<name>A0A439DIG4_9PEZI</name>
<dbReference type="Proteomes" id="UP000286045">
    <property type="component" value="Unassembled WGS sequence"/>
</dbReference>
<accession>A0A439DIG4</accession>
<dbReference type="EMBL" id="RYZI01000012">
    <property type="protein sequence ID" value="RWA14195.1"/>
    <property type="molecule type" value="Genomic_DNA"/>
</dbReference>
<feature type="region of interest" description="Disordered" evidence="1">
    <location>
        <begin position="1"/>
        <end position="47"/>
    </location>
</feature>
<gene>
    <name evidence="2" type="ORF">EKO27_g911</name>
</gene>
<dbReference type="AlphaFoldDB" id="A0A439DIG4"/>
<reference evidence="2 3" key="1">
    <citation type="submission" date="2018-12" db="EMBL/GenBank/DDBJ databases">
        <title>Draft genome sequence of Xylaria grammica IHI A82.</title>
        <authorList>
            <person name="Buettner E."/>
            <person name="Kellner H."/>
        </authorList>
    </citation>
    <scope>NUCLEOTIDE SEQUENCE [LARGE SCALE GENOMIC DNA]</scope>
    <source>
        <strain evidence="2 3">IHI A82</strain>
    </source>
</reference>
<proteinExistence type="predicted"/>
<evidence type="ECO:0000313" key="2">
    <source>
        <dbReference type="EMBL" id="RWA14195.1"/>
    </source>
</evidence>
<evidence type="ECO:0000313" key="3">
    <source>
        <dbReference type="Proteomes" id="UP000286045"/>
    </source>
</evidence>
<feature type="compositionally biased region" description="Polar residues" evidence="1">
    <location>
        <begin position="76"/>
        <end position="88"/>
    </location>
</feature>
<comment type="caution">
    <text evidence="2">The sequence shown here is derived from an EMBL/GenBank/DDBJ whole genome shotgun (WGS) entry which is preliminary data.</text>
</comment>
<organism evidence="2 3">
    <name type="scientific">Xylaria grammica</name>
    <dbReference type="NCBI Taxonomy" id="363999"/>
    <lineage>
        <taxon>Eukaryota</taxon>
        <taxon>Fungi</taxon>
        <taxon>Dikarya</taxon>
        <taxon>Ascomycota</taxon>
        <taxon>Pezizomycotina</taxon>
        <taxon>Sordariomycetes</taxon>
        <taxon>Xylariomycetidae</taxon>
        <taxon>Xylariales</taxon>
        <taxon>Xylariaceae</taxon>
        <taxon>Xylaria</taxon>
    </lineage>
</organism>
<sequence>MTVNSDALALPSPHPAHDLRRPDGPQVRSEKLPPSASGSIQEGLLPTGCRKRGLARVTLFASLKEKNPEPPALSFESPSNSITSYQTADSEDGGYSVEEDPIESWYADVRYLPALSESTFDILERVLSPCVTSSVKRELYRTNGERTMGLNDRNVRISPCLPIDPFLVVFGTPGSLRESGSGVHVLDLHDEVGKYHVDEWKLDLEKAREDGTEATFQRTVMMSMLGRYRLMYNAKDGNQPVLDFAVESTWNCPFMPTRALKRDKPGRQRMLLRPKPDLSVAFRLSSIIEDGLMLTIPEATRRIMTYEAQDGTRTQRAFHFLMIEANNSDGALSDKDGQLQSLNSASQSLHCLYEFLNEADRKRVDCNKPCCTPDAATITTDDRESPPAGEDMLVGLFFKEVRVFTAALTGTTITIRMHRACLASPPPFPPHDGRPPFQPPILPDYPLQFEHNELIRLSNNDFARETLVDTFEKIMVDYGVGRLRPLLQEAAKAIADQFYRWEKEKGMQYVLGMRHYSHGQTALLPGAQTSRAASQAARLSSVPATSNPQRQGPARRADSSASEDPPAAQFSSTAQIVGGQLEPPKKKTKMH</sequence>
<feature type="region of interest" description="Disordered" evidence="1">
    <location>
        <begin position="67"/>
        <end position="96"/>
    </location>
</feature>
<feature type="compositionally biased region" description="Low complexity" evidence="1">
    <location>
        <begin position="528"/>
        <end position="541"/>
    </location>
</feature>
<feature type="compositionally biased region" description="Basic and acidic residues" evidence="1">
    <location>
        <begin position="15"/>
        <end position="31"/>
    </location>
</feature>
<evidence type="ECO:0000256" key="1">
    <source>
        <dbReference type="SAM" id="MobiDB-lite"/>
    </source>
</evidence>
<keyword evidence="3" id="KW-1185">Reference proteome</keyword>
<feature type="compositionally biased region" description="Low complexity" evidence="1">
    <location>
        <begin position="559"/>
        <end position="568"/>
    </location>
</feature>
<feature type="region of interest" description="Disordered" evidence="1">
    <location>
        <begin position="528"/>
        <end position="591"/>
    </location>
</feature>
<protein>
    <submittedName>
        <fullName evidence="2">Uncharacterized protein</fullName>
    </submittedName>
</protein>